<proteinExistence type="predicted"/>
<feature type="domain" description="Cytochrome c" evidence="4">
    <location>
        <begin position="27"/>
        <end position="118"/>
    </location>
</feature>
<evidence type="ECO:0000259" key="4">
    <source>
        <dbReference type="PROSITE" id="PS51007"/>
    </source>
</evidence>
<feature type="non-terminal residue" evidence="5">
    <location>
        <position position="1"/>
    </location>
</feature>
<protein>
    <recommendedName>
        <fullName evidence="4">Cytochrome c domain-containing protein</fullName>
    </recommendedName>
</protein>
<name>A0A383AAB2_9ZZZZ</name>
<keyword evidence="3" id="KW-0408">Iron</keyword>
<dbReference type="Pfam" id="PF13442">
    <property type="entry name" value="Cytochrome_CBB3"/>
    <property type="match status" value="1"/>
</dbReference>
<dbReference type="SUPFAM" id="SSF46626">
    <property type="entry name" value="Cytochrome c"/>
    <property type="match status" value="1"/>
</dbReference>
<dbReference type="AlphaFoldDB" id="A0A383AAB2"/>
<keyword evidence="1" id="KW-0349">Heme</keyword>
<dbReference type="EMBL" id="UINC01190368">
    <property type="protein sequence ID" value="SVE04499.1"/>
    <property type="molecule type" value="Genomic_DNA"/>
</dbReference>
<sequence length="124" mass="13290">VCCLYSCSGESAPAVGEGPASDGGHTAAIEQGRQLYGQHGCAACHGPGGQGDGRIAHTLRPSPRDFRNPDNFRHGYNVEQIADTIRDGVAYTTRVMPKYAHLPKADRRALALYIRSLADGEETH</sequence>
<organism evidence="5">
    <name type="scientific">marine metagenome</name>
    <dbReference type="NCBI Taxonomy" id="408172"/>
    <lineage>
        <taxon>unclassified sequences</taxon>
        <taxon>metagenomes</taxon>
        <taxon>ecological metagenomes</taxon>
    </lineage>
</organism>
<dbReference type="InterPro" id="IPR036909">
    <property type="entry name" value="Cyt_c-like_dom_sf"/>
</dbReference>
<evidence type="ECO:0000313" key="5">
    <source>
        <dbReference type="EMBL" id="SVE04499.1"/>
    </source>
</evidence>
<evidence type="ECO:0000256" key="2">
    <source>
        <dbReference type="ARBA" id="ARBA00022723"/>
    </source>
</evidence>
<evidence type="ECO:0000256" key="3">
    <source>
        <dbReference type="ARBA" id="ARBA00023004"/>
    </source>
</evidence>
<accession>A0A383AAB2</accession>
<gene>
    <name evidence="5" type="ORF">METZ01_LOCUS457353</name>
</gene>
<dbReference type="PROSITE" id="PS51007">
    <property type="entry name" value="CYTC"/>
    <property type="match status" value="1"/>
</dbReference>
<dbReference type="InterPro" id="IPR009056">
    <property type="entry name" value="Cyt_c-like_dom"/>
</dbReference>
<dbReference type="GO" id="GO:0020037">
    <property type="term" value="F:heme binding"/>
    <property type="evidence" value="ECO:0007669"/>
    <property type="project" value="InterPro"/>
</dbReference>
<reference evidence="5" key="1">
    <citation type="submission" date="2018-05" db="EMBL/GenBank/DDBJ databases">
        <authorList>
            <person name="Lanie J.A."/>
            <person name="Ng W.-L."/>
            <person name="Kazmierczak K.M."/>
            <person name="Andrzejewski T.M."/>
            <person name="Davidsen T.M."/>
            <person name="Wayne K.J."/>
            <person name="Tettelin H."/>
            <person name="Glass J.I."/>
            <person name="Rusch D."/>
            <person name="Podicherti R."/>
            <person name="Tsui H.-C.T."/>
            <person name="Winkler M.E."/>
        </authorList>
    </citation>
    <scope>NUCLEOTIDE SEQUENCE</scope>
</reference>
<evidence type="ECO:0000256" key="1">
    <source>
        <dbReference type="ARBA" id="ARBA00022617"/>
    </source>
</evidence>
<keyword evidence="2" id="KW-0479">Metal-binding</keyword>
<dbReference type="GO" id="GO:0046872">
    <property type="term" value="F:metal ion binding"/>
    <property type="evidence" value="ECO:0007669"/>
    <property type="project" value="UniProtKB-KW"/>
</dbReference>
<dbReference type="Gene3D" id="1.10.760.10">
    <property type="entry name" value="Cytochrome c-like domain"/>
    <property type="match status" value="1"/>
</dbReference>
<dbReference type="GO" id="GO:0009055">
    <property type="term" value="F:electron transfer activity"/>
    <property type="evidence" value="ECO:0007669"/>
    <property type="project" value="InterPro"/>
</dbReference>